<reference evidence="2" key="1">
    <citation type="journal article" date="2019" name="Int. J. Syst. Evol. Microbiol.">
        <title>The Global Catalogue of Microorganisms (GCM) 10K type strain sequencing project: providing services to taxonomists for standard genome sequencing and annotation.</title>
        <authorList>
            <consortium name="The Broad Institute Genomics Platform"/>
            <consortium name="The Broad Institute Genome Sequencing Center for Infectious Disease"/>
            <person name="Wu L."/>
            <person name="Ma J."/>
        </authorList>
    </citation>
    <scope>NUCLEOTIDE SEQUENCE [LARGE SCALE GENOMIC DNA]</scope>
    <source>
        <strain evidence="2">JCM 14901</strain>
    </source>
</reference>
<dbReference type="Proteomes" id="UP001499933">
    <property type="component" value="Unassembled WGS sequence"/>
</dbReference>
<dbReference type="SUPFAM" id="SSF54909">
    <property type="entry name" value="Dimeric alpha+beta barrel"/>
    <property type="match status" value="1"/>
</dbReference>
<dbReference type="PANTHER" id="PTHR34389:SF2">
    <property type="entry name" value="L-RHAMNOSE MUTAROTASE"/>
    <property type="match status" value="1"/>
</dbReference>
<gene>
    <name evidence="1" type="ORF">GCM10009776_28510</name>
</gene>
<evidence type="ECO:0000313" key="1">
    <source>
        <dbReference type="EMBL" id="GAA1964030.1"/>
    </source>
</evidence>
<dbReference type="InterPro" id="IPR008000">
    <property type="entry name" value="Rham/fucose_mutarotase"/>
</dbReference>
<proteinExistence type="predicted"/>
<dbReference type="Pfam" id="PF05336">
    <property type="entry name" value="rhaM"/>
    <property type="match status" value="1"/>
</dbReference>
<dbReference type="InterPro" id="IPR011008">
    <property type="entry name" value="Dimeric_a/b-barrel"/>
</dbReference>
<dbReference type="PANTHER" id="PTHR34389">
    <property type="entry name" value="L-RHAMNOSE MUTAROTASE"/>
    <property type="match status" value="1"/>
</dbReference>
<comment type="caution">
    <text evidence="1">The sequence shown here is derived from an EMBL/GenBank/DDBJ whole genome shotgun (WGS) entry which is preliminary data.</text>
</comment>
<sequence length="106" mass="12261">MRVAQVIRLDPESIEEYEQLHTAVWPGVLTRIAASGIRNYTIYRYETLLIATFDYVGNDFDADMAAMAADVTTQRWWAVCGPMQRPVAERTEGEWWHTIPEVFHVD</sequence>
<dbReference type="Gene3D" id="3.30.70.100">
    <property type="match status" value="1"/>
</dbReference>
<name>A0ABP5CHB0_9MICO</name>
<accession>A0ABP5CHB0</accession>
<keyword evidence="2" id="KW-1185">Reference proteome</keyword>
<evidence type="ECO:0000313" key="2">
    <source>
        <dbReference type="Proteomes" id="UP001499933"/>
    </source>
</evidence>
<protein>
    <submittedName>
        <fullName evidence="1">L-rhamnose mutarotase</fullName>
    </submittedName>
</protein>
<organism evidence="1 2">
    <name type="scientific">Microbacterium deminutum</name>
    <dbReference type="NCBI Taxonomy" id="344164"/>
    <lineage>
        <taxon>Bacteria</taxon>
        <taxon>Bacillati</taxon>
        <taxon>Actinomycetota</taxon>
        <taxon>Actinomycetes</taxon>
        <taxon>Micrococcales</taxon>
        <taxon>Microbacteriaceae</taxon>
        <taxon>Microbacterium</taxon>
    </lineage>
</organism>
<dbReference type="EMBL" id="BAAAOG010000006">
    <property type="protein sequence ID" value="GAA1964030.1"/>
    <property type="molecule type" value="Genomic_DNA"/>
</dbReference>